<gene>
    <name evidence="14" type="ORF">ACFP9W_00170</name>
</gene>
<keyword evidence="3 10" id="KW-0813">Transport</keyword>
<feature type="chain" id="PRO_5045614541" evidence="11">
    <location>
        <begin position="37"/>
        <end position="869"/>
    </location>
</feature>
<dbReference type="SUPFAM" id="SSF141729">
    <property type="entry name" value="FimD N-terminal domain-like"/>
    <property type="match status" value="1"/>
</dbReference>
<dbReference type="RefSeq" id="WP_385944156.1">
    <property type="nucleotide sequence ID" value="NZ_JBHSUB010000001.1"/>
</dbReference>
<sequence>MTLLMALSEKYISSRNLAITPLAVFLALTCQSAAHADVYFNPRFLSNDPGAVADLSQFESGLEAPPGKYRVDIYLNDGYYTTRTVDFRLSPDKKSLDPCITRGQLSDMGVDVLAIPGIAALANQSCIPFSMISKDASSRFDAGTQRLSLSIPQAMMHNQVHGYIPPELWDNGITAGLLNYNFTGNKARTPNGGSSSYAYLNLQSGFNLGAWRLRDTSTWNYSDSTNGYTQNTWKHINTYLERDVVPLRSRLTVGDSYTSGDIFDSMNFRGIQLASDDNMLPNSQQGFAPVIHGIATGTAKVTVRQNGYNIYQITVPPGPFTINDLNANGSSGDLQVTITEANGSTQSFTVPYSSVPLLQREGRVKYGLTAGEFRSGNSEQTSPKFAQGIAMWGLPAGFTLYGGTQQSDNYHSYNLGLGKNLGILGAVSVDATQANSTLTDNSRHQGQSFRFLYNKSLQDTHTNFQLVGYRYSTRGYYTLADTTWNQMSGYSVVTQDGVLQVKPTYTDYYNLAYSKRGRLQATITQQVGKTSTLYLTGSQQTYWGTSQDDLQLQAGYSSSIRDITFNVNYSLNRSAWAEGTDKVLSLNVNIPFSHWMRSDDTSVFRHSSVSYNSSSNFEGRSTNQVGVYGTLLQDNNLSYNVQTGYTSGGESSSDSSNNTASLYYRGAYGNANVGYSGSDGYNQVYYGVSGGVLAHANGVTLSQPMNDTVVLIKAPGAAHVSVENQTGVHTDWRGYAVQPYALNYRENRVALDTNTLANNVDMDDAVINVVPTYGAVVRADFKTHIGLKVIMTITHNGKPIPFGATASLAGSQSSGIVGDEGQVYLSGLPLSGKINVKWGNSAAEQCIASYQLPVSSKKQVLSYTSADCQ</sequence>
<proteinExistence type="inferred from homology"/>
<keyword evidence="4" id="KW-1134">Transmembrane beta strand</keyword>
<dbReference type="PROSITE" id="PS01151">
    <property type="entry name" value="FIMBRIAL_USHER"/>
    <property type="match status" value="1"/>
</dbReference>
<feature type="domain" description="PapC N-terminal" evidence="13">
    <location>
        <begin position="39"/>
        <end position="183"/>
    </location>
</feature>
<keyword evidence="7 11" id="KW-0732">Signal</keyword>
<dbReference type="Pfam" id="PF00577">
    <property type="entry name" value="Usher"/>
    <property type="match status" value="1"/>
</dbReference>
<dbReference type="NCBIfam" id="NF011740">
    <property type="entry name" value="PRK15193.1"/>
    <property type="match status" value="1"/>
</dbReference>
<evidence type="ECO:0000259" key="12">
    <source>
        <dbReference type="Pfam" id="PF13953"/>
    </source>
</evidence>
<dbReference type="InterPro" id="IPR037224">
    <property type="entry name" value="PapC_N_sf"/>
</dbReference>
<evidence type="ECO:0000256" key="3">
    <source>
        <dbReference type="ARBA" id="ARBA00022448"/>
    </source>
</evidence>
<evidence type="ECO:0000256" key="7">
    <source>
        <dbReference type="ARBA" id="ARBA00022729"/>
    </source>
</evidence>
<evidence type="ECO:0000256" key="10">
    <source>
        <dbReference type="RuleBase" id="RU003884"/>
    </source>
</evidence>
<keyword evidence="6 10" id="KW-0812">Transmembrane</keyword>
<keyword evidence="5 10" id="KW-1029">Fimbrium biogenesis</keyword>
<dbReference type="PANTHER" id="PTHR30451">
    <property type="entry name" value="OUTER MEMBRANE USHER PROTEIN"/>
    <property type="match status" value="1"/>
</dbReference>
<evidence type="ECO:0000313" key="14">
    <source>
        <dbReference type="EMBL" id="MFC6376539.1"/>
    </source>
</evidence>
<dbReference type="InterPro" id="IPR025949">
    <property type="entry name" value="PapC-like_C"/>
</dbReference>
<dbReference type="Gene3D" id="2.60.40.2610">
    <property type="entry name" value="Outer membrane usher protein FimD, plug domain"/>
    <property type="match status" value="1"/>
</dbReference>
<dbReference type="InterPro" id="IPR042186">
    <property type="entry name" value="FimD_plug_dom"/>
</dbReference>
<dbReference type="Pfam" id="PF13953">
    <property type="entry name" value="PapC_C"/>
    <property type="match status" value="1"/>
</dbReference>
<protein>
    <submittedName>
        <fullName evidence="14">Fimbrial biogenesis usher protein</fullName>
    </submittedName>
</protein>
<dbReference type="InterPro" id="IPR043142">
    <property type="entry name" value="PapC-like_C_sf"/>
</dbReference>
<dbReference type="Proteomes" id="UP001596230">
    <property type="component" value="Unassembled WGS sequence"/>
</dbReference>
<evidence type="ECO:0000256" key="4">
    <source>
        <dbReference type="ARBA" id="ARBA00022452"/>
    </source>
</evidence>
<evidence type="ECO:0000256" key="11">
    <source>
        <dbReference type="SAM" id="SignalP"/>
    </source>
</evidence>
<dbReference type="PANTHER" id="PTHR30451:SF21">
    <property type="entry name" value="FIMBRIAL USHER DOMAIN-CONTAINING PROTEIN YDET-RELATED"/>
    <property type="match status" value="1"/>
</dbReference>
<dbReference type="InterPro" id="IPR025885">
    <property type="entry name" value="PapC_N"/>
</dbReference>
<dbReference type="InterPro" id="IPR018030">
    <property type="entry name" value="Fimbrial_membr_usher_CS"/>
</dbReference>
<evidence type="ECO:0000259" key="13">
    <source>
        <dbReference type="Pfam" id="PF13954"/>
    </source>
</evidence>
<dbReference type="Gene3D" id="3.10.20.410">
    <property type="match status" value="1"/>
</dbReference>
<keyword evidence="15" id="KW-1185">Reference proteome</keyword>
<dbReference type="Gene3D" id="2.60.40.3110">
    <property type="match status" value="1"/>
</dbReference>
<comment type="caution">
    <text evidence="14">The sequence shown here is derived from an EMBL/GenBank/DDBJ whole genome shotgun (WGS) entry which is preliminary data.</text>
</comment>
<comment type="subcellular location">
    <subcellularLocation>
        <location evidence="1 10">Cell outer membrane</location>
        <topology evidence="1 10">Multi-pass membrane protein</topology>
    </subcellularLocation>
</comment>
<dbReference type="InterPro" id="IPR000015">
    <property type="entry name" value="Fimb_usher"/>
</dbReference>
<feature type="domain" description="PapC-like C-terminal" evidence="12">
    <location>
        <begin position="790"/>
        <end position="853"/>
    </location>
</feature>
<evidence type="ECO:0000256" key="8">
    <source>
        <dbReference type="ARBA" id="ARBA00023136"/>
    </source>
</evidence>
<dbReference type="Gene3D" id="2.60.40.2070">
    <property type="match status" value="1"/>
</dbReference>
<dbReference type="EMBL" id="JBHSUB010000001">
    <property type="protein sequence ID" value="MFC6376539.1"/>
    <property type="molecule type" value="Genomic_DNA"/>
</dbReference>
<evidence type="ECO:0000256" key="1">
    <source>
        <dbReference type="ARBA" id="ARBA00004571"/>
    </source>
</evidence>
<reference evidence="15" key="1">
    <citation type="journal article" date="2019" name="Int. J. Syst. Evol. Microbiol.">
        <title>The Global Catalogue of Microorganisms (GCM) 10K type strain sequencing project: providing services to taxonomists for standard genome sequencing and annotation.</title>
        <authorList>
            <consortium name="The Broad Institute Genomics Platform"/>
            <consortium name="The Broad Institute Genome Sequencing Center for Infectious Disease"/>
            <person name="Wu L."/>
            <person name="Ma J."/>
        </authorList>
    </citation>
    <scope>NUCLEOTIDE SEQUENCE [LARGE SCALE GENOMIC DNA]</scope>
    <source>
        <strain evidence="15">CGMCC 1.18518</strain>
    </source>
</reference>
<keyword evidence="9 10" id="KW-0998">Cell outer membrane</keyword>
<keyword evidence="8 10" id="KW-0472">Membrane</keyword>
<comment type="similarity">
    <text evidence="2 10">Belongs to the fimbrial export usher family.</text>
</comment>
<evidence type="ECO:0000313" key="15">
    <source>
        <dbReference type="Proteomes" id="UP001596230"/>
    </source>
</evidence>
<evidence type="ECO:0000256" key="5">
    <source>
        <dbReference type="ARBA" id="ARBA00022558"/>
    </source>
</evidence>
<dbReference type="Pfam" id="PF13954">
    <property type="entry name" value="PapC_N"/>
    <property type="match status" value="1"/>
</dbReference>
<evidence type="ECO:0000256" key="2">
    <source>
        <dbReference type="ARBA" id="ARBA00008064"/>
    </source>
</evidence>
<feature type="signal peptide" evidence="11">
    <location>
        <begin position="1"/>
        <end position="36"/>
    </location>
</feature>
<organism evidence="14 15">
    <name type="scientific">Tatumella terrea</name>
    <dbReference type="NCBI Taxonomy" id="419007"/>
    <lineage>
        <taxon>Bacteria</taxon>
        <taxon>Pseudomonadati</taxon>
        <taxon>Pseudomonadota</taxon>
        <taxon>Gammaproteobacteria</taxon>
        <taxon>Enterobacterales</taxon>
        <taxon>Erwiniaceae</taxon>
        <taxon>Tatumella</taxon>
    </lineage>
</organism>
<accession>A0ABW1VUM5</accession>
<name>A0ABW1VUM5_9GAMM</name>
<evidence type="ECO:0000256" key="9">
    <source>
        <dbReference type="ARBA" id="ARBA00023237"/>
    </source>
</evidence>
<evidence type="ECO:0000256" key="6">
    <source>
        <dbReference type="ARBA" id="ARBA00022692"/>
    </source>
</evidence>